<keyword evidence="1" id="KW-1133">Transmembrane helix</keyword>
<dbReference type="InterPro" id="IPR019675">
    <property type="entry name" value="DUF2550"/>
</dbReference>
<comment type="caution">
    <text evidence="2">The sequence shown here is derived from an EMBL/GenBank/DDBJ whole genome shotgun (WGS) entry which is preliminary data.</text>
</comment>
<dbReference type="Proteomes" id="UP000194577">
    <property type="component" value="Unassembled WGS sequence"/>
</dbReference>
<organism evidence="2 3">
    <name type="scientific">Actinomyces ruminis</name>
    <dbReference type="NCBI Taxonomy" id="1937003"/>
    <lineage>
        <taxon>Bacteria</taxon>
        <taxon>Bacillati</taxon>
        <taxon>Actinomycetota</taxon>
        <taxon>Actinomycetes</taxon>
        <taxon>Actinomycetales</taxon>
        <taxon>Actinomycetaceae</taxon>
        <taxon>Actinomyces</taxon>
    </lineage>
</organism>
<feature type="transmembrane region" description="Helical" evidence="1">
    <location>
        <begin position="6"/>
        <end position="25"/>
    </location>
</feature>
<protein>
    <submittedName>
        <fullName evidence="2">DUF2550 domain-containing protein</fullName>
    </submittedName>
</protein>
<evidence type="ECO:0000313" key="2">
    <source>
        <dbReference type="EMBL" id="PHP53694.1"/>
    </source>
</evidence>
<accession>A0ABX4MHQ2</accession>
<sequence length="136" mass="15174">MMSMPVWGIVGAVALVVIILAGLFLTRLRHLAGRVGAFECALRPAGGRHWISGIAVFGDDDLEWHRLVSWSLRPRRRLLREDLELGPVHRRGEGGHVVDVPCRYRGERFELAMVEDSHSALVAWIESAAPSQPTLF</sequence>
<gene>
    <name evidence="2" type="ORF">BW737_001005</name>
</gene>
<name>A0ABX4MHQ2_9ACTO</name>
<keyword evidence="1" id="KW-0472">Membrane</keyword>
<keyword evidence="3" id="KW-1185">Reference proteome</keyword>
<dbReference type="Pfam" id="PF10739">
    <property type="entry name" value="DUF2550"/>
    <property type="match status" value="1"/>
</dbReference>
<evidence type="ECO:0000256" key="1">
    <source>
        <dbReference type="SAM" id="Phobius"/>
    </source>
</evidence>
<proteinExistence type="predicted"/>
<reference evidence="2 3" key="1">
    <citation type="submission" date="2017-10" db="EMBL/GenBank/DDBJ databases">
        <title>Draft genome sequence of cellulolytic Actinomyces sp CtC72 isolated from cattle rumen fluid.</title>
        <authorList>
            <person name="Joshi A.J."/>
            <person name="Vasudevan G."/>
            <person name="Lanjekar V.B."/>
            <person name="Hivarkar S."/>
            <person name="Engineer A."/>
            <person name="Pore S.D."/>
            <person name="Dhakephalkar P.K."/>
            <person name="Dagar S."/>
        </authorList>
    </citation>
    <scope>NUCLEOTIDE SEQUENCE [LARGE SCALE GENOMIC DNA]</scope>
    <source>
        <strain evidence="3">CtC72</strain>
    </source>
</reference>
<keyword evidence="1" id="KW-0812">Transmembrane</keyword>
<dbReference type="EMBL" id="MTPX02000008">
    <property type="protein sequence ID" value="PHP53694.1"/>
    <property type="molecule type" value="Genomic_DNA"/>
</dbReference>
<evidence type="ECO:0000313" key="3">
    <source>
        <dbReference type="Proteomes" id="UP000194577"/>
    </source>
</evidence>